<dbReference type="GO" id="GO:0006352">
    <property type="term" value="P:DNA-templated transcription initiation"/>
    <property type="evidence" value="ECO:0007669"/>
    <property type="project" value="InterPro"/>
</dbReference>
<dbReference type="SUPFAM" id="SSF88946">
    <property type="entry name" value="Sigma2 domain of RNA polymerase sigma factors"/>
    <property type="match status" value="1"/>
</dbReference>
<dbReference type="InterPro" id="IPR000943">
    <property type="entry name" value="RNA_pol_sigma70"/>
</dbReference>
<dbReference type="NCBIfam" id="TIGR02937">
    <property type="entry name" value="sigma70-ECF"/>
    <property type="match status" value="1"/>
</dbReference>
<keyword evidence="9" id="KW-1185">Reference proteome</keyword>
<dbReference type="CDD" id="cd06171">
    <property type="entry name" value="Sigma70_r4"/>
    <property type="match status" value="1"/>
</dbReference>
<protein>
    <submittedName>
        <fullName evidence="6">RNA polymerase sigma factor FliA</fullName>
    </submittedName>
    <submittedName>
        <fullName evidence="7">Sigma-F factor</fullName>
    </submittedName>
</protein>
<accession>A0A378XFN8</accession>
<dbReference type="PIRSF" id="PIRSF000770">
    <property type="entry name" value="RNA_pol_sigma-SigE/K"/>
    <property type="match status" value="1"/>
</dbReference>
<reference evidence="6 9" key="2">
    <citation type="submission" date="2020-12" db="EMBL/GenBank/DDBJ databases">
        <title>FDA dAtabase for Regulatory Grade micrObial Sequences (FDA-ARGOS): Supporting development and validation of Infectious Disease Dx tests.</title>
        <authorList>
            <person name="Sproer C."/>
            <person name="Gronow S."/>
            <person name="Severitt S."/>
            <person name="Schroder I."/>
            <person name="Tallon L."/>
            <person name="Sadzewicz L."/>
            <person name="Zhao X."/>
            <person name="Boylan J."/>
            <person name="Ott S."/>
            <person name="Bowen H."/>
            <person name="Vavikolanu K."/>
            <person name="Mehta A."/>
            <person name="Aluvathingal J."/>
            <person name="Nadendla S."/>
            <person name="Lowell S."/>
            <person name="Myers T."/>
            <person name="Yan Y."/>
            <person name="Sichtig H."/>
        </authorList>
    </citation>
    <scope>NUCLEOTIDE SEQUENCE [LARGE SCALE GENOMIC DNA]</scope>
    <source>
        <strain evidence="6 9">FDAARGOS_872</strain>
    </source>
</reference>
<dbReference type="InterPro" id="IPR007630">
    <property type="entry name" value="RNA_pol_sigma70_r4"/>
</dbReference>
<dbReference type="PANTHER" id="PTHR30385">
    <property type="entry name" value="SIGMA FACTOR F FLAGELLAR"/>
    <property type="match status" value="1"/>
</dbReference>
<keyword evidence="1" id="KW-0805">Transcription regulation</keyword>
<keyword evidence="3" id="KW-0238">DNA-binding</keyword>
<dbReference type="EMBL" id="CP065725">
    <property type="protein sequence ID" value="QPT39136.1"/>
    <property type="molecule type" value="Genomic_DNA"/>
</dbReference>
<dbReference type="Gene3D" id="1.20.140.160">
    <property type="match status" value="1"/>
</dbReference>
<dbReference type="Gene3D" id="1.10.1740.10">
    <property type="match status" value="1"/>
</dbReference>
<dbReference type="PRINTS" id="PR00046">
    <property type="entry name" value="SIGMA70FCT"/>
</dbReference>
<dbReference type="AlphaFoldDB" id="A0A378XFN8"/>
<sequence length="252" mass="28399">MSNARFSGTPLEQILQENAPLVRSIALKMMARLPANIELDDLIQAGMIGLMDAARRFENTGAAQFTSYATTRIKGAIMDELRRQDWLPRTLRSKKSKIQKAIAQAEKKLGHEPDDEAIAEELGVDVEEYREQLSEAGAVHVVHYEDFRFGKDEDDGDSHSLDRLTGGSDSFDPQAALLNVEFRQTLVECITRLPEKEKLILSLIFEQALNLKEIGAVLDLTEGRVSQLRSQAVLRLRGMLKEAYWDKLPENF</sequence>
<evidence type="ECO:0000256" key="3">
    <source>
        <dbReference type="ARBA" id="ARBA00023125"/>
    </source>
</evidence>
<evidence type="ECO:0000256" key="2">
    <source>
        <dbReference type="ARBA" id="ARBA00023082"/>
    </source>
</evidence>
<organism evidence="7 8">
    <name type="scientific">Oligella ureolytica</name>
    <dbReference type="NCBI Taxonomy" id="90244"/>
    <lineage>
        <taxon>Bacteria</taxon>
        <taxon>Pseudomonadati</taxon>
        <taxon>Pseudomonadota</taxon>
        <taxon>Betaproteobacteria</taxon>
        <taxon>Burkholderiales</taxon>
        <taxon>Alcaligenaceae</taxon>
        <taxon>Oligella</taxon>
    </lineage>
</organism>
<dbReference type="Proteomes" id="UP000594903">
    <property type="component" value="Chromosome"/>
</dbReference>
<dbReference type="PANTHER" id="PTHR30385:SF7">
    <property type="entry name" value="RNA POLYMERASE SIGMA FACTOR FLIA"/>
    <property type="match status" value="1"/>
</dbReference>
<evidence type="ECO:0000313" key="9">
    <source>
        <dbReference type="Proteomes" id="UP000594903"/>
    </source>
</evidence>
<gene>
    <name evidence="7" type="primary">fliA</name>
    <name evidence="6" type="ORF">I6G29_08000</name>
    <name evidence="7" type="ORF">NCTC11997_01661</name>
</gene>
<dbReference type="SUPFAM" id="SSF88659">
    <property type="entry name" value="Sigma3 and sigma4 domains of RNA polymerase sigma factors"/>
    <property type="match status" value="2"/>
</dbReference>
<proteinExistence type="predicted"/>
<dbReference type="STRING" id="1122619.GCA_000373745_00781"/>
<dbReference type="GO" id="GO:0016987">
    <property type="term" value="F:sigma factor activity"/>
    <property type="evidence" value="ECO:0007669"/>
    <property type="project" value="UniProtKB-KW"/>
</dbReference>
<dbReference type="RefSeq" id="WP_018573961.1">
    <property type="nucleotide sequence ID" value="NZ_CP065725.1"/>
</dbReference>
<dbReference type="EMBL" id="UGSB01000001">
    <property type="protein sequence ID" value="SUA54917.1"/>
    <property type="molecule type" value="Genomic_DNA"/>
</dbReference>
<dbReference type="Pfam" id="PF04539">
    <property type="entry name" value="Sigma70_r3"/>
    <property type="match status" value="1"/>
</dbReference>
<dbReference type="NCBIfam" id="NF005413">
    <property type="entry name" value="PRK06986.1"/>
    <property type="match status" value="1"/>
</dbReference>
<dbReference type="InterPro" id="IPR014284">
    <property type="entry name" value="RNA_pol_sigma-70_dom"/>
</dbReference>
<dbReference type="InterPro" id="IPR007624">
    <property type="entry name" value="RNA_pol_sigma70_r3"/>
</dbReference>
<evidence type="ECO:0000259" key="5">
    <source>
        <dbReference type="PROSITE" id="PS00715"/>
    </source>
</evidence>
<dbReference type="InterPro" id="IPR012845">
    <property type="entry name" value="RNA_pol_sigma_FliA_WhiG"/>
</dbReference>
<feature type="domain" description="RNA polymerase sigma-70" evidence="5">
    <location>
        <begin position="41"/>
        <end position="54"/>
    </location>
</feature>
<dbReference type="OrthoDB" id="9799825at2"/>
<dbReference type="InterPro" id="IPR013325">
    <property type="entry name" value="RNA_pol_sigma_r2"/>
</dbReference>
<dbReference type="Pfam" id="PF04542">
    <property type="entry name" value="Sigma70_r2"/>
    <property type="match status" value="1"/>
</dbReference>
<dbReference type="GO" id="GO:0003677">
    <property type="term" value="F:DNA binding"/>
    <property type="evidence" value="ECO:0007669"/>
    <property type="project" value="UniProtKB-KW"/>
</dbReference>
<keyword evidence="4" id="KW-0804">Transcription</keyword>
<dbReference type="InterPro" id="IPR013324">
    <property type="entry name" value="RNA_pol_sigma_r3/r4-like"/>
</dbReference>
<evidence type="ECO:0000313" key="7">
    <source>
        <dbReference type="EMBL" id="SUA54917.1"/>
    </source>
</evidence>
<dbReference type="GO" id="GO:0003899">
    <property type="term" value="F:DNA-directed RNA polymerase activity"/>
    <property type="evidence" value="ECO:0007669"/>
    <property type="project" value="InterPro"/>
</dbReference>
<reference evidence="7 8" key="1">
    <citation type="submission" date="2018-06" db="EMBL/GenBank/DDBJ databases">
        <authorList>
            <consortium name="Pathogen Informatics"/>
            <person name="Doyle S."/>
        </authorList>
    </citation>
    <scope>NUCLEOTIDE SEQUENCE [LARGE SCALE GENOMIC DNA]</scope>
    <source>
        <strain evidence="7 8">NCTC11997</strain>
    </source>
</reference>
<dbReference type="NCBIfam" id="TIGR02479">
    <property type="entry name" value="FliA_WhiG"/>
    <property type="match status" value="1"/>
</dbReference>
<evidence type="ECO:0000313" key="6">
    <source>
        <dbReference type="EMBL" id="QPT39136.1"/>
    </source>
</evidence>
<name>A0A378XFN8_9BURK</name>
<evidence type="ECO:0000313" key="8">
    <source>
        <dbReference type="Proteomes" id="UP000254603"/>
    </source>
</evidence>
<dbReference type="Proteomes" id="UP000254603">
    <property type="component" value="Unassembled WGS sequence"/>
</dbReference>
<evidence type="ECO:0000256" key="4">
    <source>
        <dbReference type="ARBA" id="ARBA00023163"/>
    </source>
</evidence>
<dbReference type="PROSITE" id="PS00715">
    <property type="entry name" value="SIGMA70_1"/>
    <property type="match status" value="1"/>
</dbReference>
<keyword evidence="2" id="KW-0731">Sigma factor</keyword>
<dbReference type="Pfam" id="PF04545">
    <property type="entry name" value="Sigma70_r4"/>
    <property type="match status" value="1"/>
</dbReference>
<evidence type="ECO:0000256" key="1">
    <source>
        <dbReference type="ARBA" id="ARBA00023015"/>
    </source>
</evidence>
<dbReference type="InterPro" id="IPR007627">
    <property type="entry name" value="RNA_pol_sigma70_r2"/>
</dbReference>